<evidence type="ECO:0000256" key="1">
    <source>
        <dbReference type="SAM" id="MobiDB-lite"/>
    </source>
</evidence>
<feature type="compositionally biased region" description="Basic and acidic residues" evidence="1">
    <location>
        <begin position="367"/>
        <end position="379"/>
    </location>
</feature>
<keyword evidence="3" id="KW-1185">Reference proteome</keyword>
<gene>
    <name evidence="2" type="ORF">PR048_001687</name>
</gene>
<proteinExistence type="predicted"/>
<evidence type="ECO:0000313" key="2">
    <source>
        <dbReference type="EMBL" id="KAJ8896343.1"/>
    </source>
</evidence>
<comment type="caution">
    <text evidence="2">The sequence shown here is derived from an EMBL/GenBank/DDBJ whole genome shotgun (WGS) entry which is preliminary data.</text>
</comment>
<feature type="region of interest" description="Disordered" evidence="1">
    <location>
        <begin position="146"/>
        <end position="172"/>
    </location>
</feature>
<accession>A0ABQ9II25</accession>
<evidence type="ECO:0000313" key="3">
    <source>
        <dbReference type="Proteomes" id="UP001159363"/>
    </source>
</evidence>
<reference evidence="2 3" key="1">
    <citation type="submission" date="2023-02" db="EMBL/GenBank/DDBJ databases">
        <title>LHISI_Scaffold_Assembly.</title>
        <authorList>
            <person name="Stuart O.P."/>
            <person name="Cleave R."/>
            <person name="Magrath M.J.L."/>
            <person name="Mikheyev A.S."/>
        </authorList>
    </citation>
    <scope>NUCLEOTIDE SEQUENCE [LARGE SCALE GENOMIC DNA]</scope>
    <source>
        <strain evidence="2">Daus_M_001</strain>
        <tissue evidence="2">Leg muscle</tissue>
    </source>
</reference>
<protein>
    <submittedName>
        <fullName evidence="2">Uncharacterized protein</fullName>
    </submittedName>
</protein>
<dbReference type="Proteomes" id="UP001159363">
    <property type="component" value="Chromosome 1"/>
</dbReference>
<dbReference type="EMBL" id="JARBHB010000001">
    <property type="protein sequence ID" value="KAJ8896343.1"/>
    <property type="molecule type" value="Genomic_DNA"/>
</dbReference>
<sequence length="388" mass="44131">MPLHLLCTAPDRSCDWVHAPPIGSTHSPAAVALQVKAGETVLGMGALPKQTAIFAPPCPTSQSTGSREEFVPVVLTSIVSTTAEFDIQGKEDIPEKTCLLAALSGMIPKLENQGVTLPKIKPNSPWWQASALAPYWTCKMNAEENSNWPKRKKRKERKEHINHGGKHVDPRTTSPECRFHCFDKIKEEEKLRLLSEFNDLGSKNEQDSYLSGLISARNIARRRSQKSDDQKRKDHSSELVYKVRINAFISLHGKIKGRVYNIQQSLLTSEKSPKDQRGKHDYRPMKYPSAIHDIIVQHIQSYHACSSHYSLRDNPDRKYLPESLTISKMHEMFLNTYQVNVPYKVYWNTCSICDTLAMKINNPEYSTEERKKLETERKKSASTKSRSI</sequence>
<feature type="compositionally biased region" description="Basic and acidic residues" evidence="1">
    <location>
        <begin position="158"/>
        <end position="170"/>
    </location>
</feature>
<feature type="region of interest" description="Disordered" evidence="1">
    <location>
        <begin position="366"/>
        <end position="388"/>
    </location>
</feature>
<organism evidence="2 3">
    <name type="scientific">Dryococelus australis</name>
    <dbReference type="NCBI Taxonomy" id="614101"/>
    <lineage>
        <taxon>Eukaryota</taxon>
        <taxon>Metazoa</taxon>
        <taxon>Ecdysozoa</taxon>
        <taxon>Arthropoda</taxon>
        <taxon>Hexapoda</taxon>
        <taxon>Insecta</taxon>
        <taxon>Pterygota</taxon>
        <taxon>Neoptera</taxon>
        <taxon>Polyneoptera</taxon>
        <taxon>Phasmatodea</taxon>
        <taxon>Verophasmatodea</taxon>
        <taxon>Anareolatae</taxon>
        <taxon>Phasmatidae</taxon>
        <taxon>Eurycanthinae</taxon>
        <taxon>Dryococelus</taxon>
    </lineage>
</organism>
<name>A0ABQ9II25_9NEOP</name>